<protein>
    <submittedName>
        <fullName evidence="1">Uncharacterized protein</fullName>
    </submittedName>
</protein>
<name>A0A502HT55_9PSED</name>
<sequence>MANDNVIPFAIKKEEAKQKAAFLELLEADILSQPECVAPIPKSLFDRMDAIKAKAEANRRQDLLEG</sequence>
<evidence type="ECO:0000313" key="1">
    <source>
        <dbReference type="EMBL" id="TPG76290.1"/>
    </source>
</evidence>
<dbReference type="EMBL" id="RCZE01000008">
    <property type="protein sequence ID" value="TPG76290.1"/>
    <property type="molecule type" value="Genomic_DNA"/>
</dbReference>
<reference evidence="1 2" key="1">
    <citation type="journal article" date="2019" name="Environ. Microbiol.">
        <title>Species interactions and distinct microbial communities in high Arctic permafrost affected cryosols are associated with the CH4 and CO2 gas fluxes.</title>
        <authorList>
            <person name="Altshuler I."/>
            <person name="Hamel J."/>
            <person name="Turney S."/>
            <person name="Magnuson E."/>
            <person name="Levesque R."/>
            <person name="Greer C."/>
            <person name="Whyte L.G."/>
        </authorList>
    </citation>
    <scope>NUCLEOTIDE SEQUENCE [LARGE SCALE GENOMIC DNA]</scope>
    <source>
        <strain evidence="1 2">E3</strain>
    </source>
</reference>
<dbReference type="RefSeq" id="WP_140668730.1">
    <property type="nucleotide sequence ID" value="NZ_RCZE01000008.1"/>
</dbReference>
<proteinExistence type="predicted"/>
<dbReference type="Proteomes" id="UP000317933">
    <property type="component" value="Unassembled WGS sequence"/>
</dbReference>
<accession>A0A502HT55</accession>
<dbReference type="AlphaFoldDB" id="A0A502HT55"/>
<evidence type="ECO:0000313" key="2">
    <source>
        <dbReference type="Proteomes" id="UP000317933"/>
    </source>
</evidence>
<gene>
    <name evidence="1" type="ORF">EAH78_18165</name>
</gene>
<organism evidence="1 2">
    <name type="scientific">Pseudomonas arsenicoxydans</name>
    <dbReference type="NCBI Taxonomy" id="702115"/>
    <lineage>
        <taxon>Bacteria</taxon>
        <taxon>Pseudomonadati</taxon>
        <taxon>Pseudomonadota</taxon>
        <taxon>Gammaproteobacteria</taxon>
        <taxon>Pseudomonadales</taxon>
        <taxon>Pseudomonadaceae</taxon>
        <taxon>Pseudomonas</taxon>
    </lineage>
</organism>
<comment type="caution">
    <text evidence="1">The sequence shown here is derived from an EMBL/GenBank/DDBJ whole genome shotgun (WGS) entry which is preliminary data.</text>
</comment>